<dbReference type="Gene3D" id="3.40.640.10">
    <property type="entry name" value="Type I PLP-dependent aspartate aminotransferase-like (Major domain)"/>
    <property type="match status" value="1"/>
</dbReference>
<evidence type="ECO:0000259" key="4">
    <source>
        <dbReference type="Pfam" id="PF00266"/>
    </source>
</evidence>
<dbReference type="Pfam" id="PF00266">
    <property type="entry name" value="Aminotran_5"/>
    <property type="match status" value="1"/>
</dbReference>
<dbReference type="InterPro" id="IPR015424">
    <property type="entry name" value="PyrdxlP-dep_Trfase"/>
</dbReference>
<proteinExistence type="inferred from homology"/>
<dbReference type="Gene3D" id="3.90.1150.10">
    <property type="entry name" value="Aspartate Aminotransferase, domain 1"/>
    <property type="match status" value="1"/>
</dbReference>
<comment type="cofactor">
    <cofactor evidence="1">
        <name>pyridoxal 5'-phosphate</name>
        <dbReference type="ChEBI" id="CHEBI:597326"/>
    </cofactor>
</comment>
<organism evidence="5 6">
    <name type="scientific">Symbiodinium microadriaticum</name>
    <name type="common">Dinoflagellate</name>
    <name type="synonym">Zooxanthella microadriatica</name>
    <dbReference type="NCBI Taxonomy" id="2951"/>
    <lineage>
        <taxon>Eukaryota</taxon>
        <taxon>Sar</taxon>
        <taxon>Alveolata</taxon>
        <taxon>Dinophyceae</taxon>
        <taxon>Suessiales</taxon>
        <taxon>Symbiodiniaceae</taxon>
        <taxon>Symbiodinium</taxon>
    </lineage>
</organism>
<name>A0A1Q9ECG7_SYMMI</name>
<dbReference type="EMBL" id="LSRX01000195">
    <property type="protein sequence ID" value="OLQ05081.1"/>
    <property type="molecule type" value="Genomic_DNA"/>
</dbReference>
<protein>
    <submittedName>
        <fullName evidence="5">Selenocysteine lyase</fullName>
    </submittedName>
</protein>
<feature type="region of interest" description="Disordered" evidence="3">
    <location>
        <begin position="422"/>
        <end position="467"/>
    </location>
</feature>
<feature type="compositionally biased region" description="Basic and acidic residues" evidence="3">
    <location>
        <begin position="1399"/>
        <end position="1413"/>
    </location>
</feature>
<sequence length="1688" mass="186831">MNRSLLCLRYVDNRLWISEDCVAKLPGLLLFLGGITLEDEPTVDFGGFTLDLQNNRLWQARACRASSRLRLNLYSLVAYSHGHIPSRTAPFLKHGKASPPFTSTIQILQEEGSSNDAGDTDSPNVSSLDSSFRSMLADYSDNVAYNAQEALAQKEVSFYIMGVAKLSGHTACVCTRLYMATIEWEPSLISLVYLRKGAGRHTRDLCDHQPPRAPDPPFGHIPYLNAEVWPLHAASFVSFPAKQDNSTYLHAGLRFEAEAHVHSPEGNMSGRPGMNQRYSGRPVSHSLLRRFGSLRCPLMVLRLVLVAGLLGIPWAEERKLEVTESQGFAAGQTGEYFRYKHIFHKKPSGEDFQHAQKVAEEVRCVVCAKILASLLAKARSFSEDDIADVLEGNAEYDRTGDPVTDQMLKHKRGCNKHFKAHVKSLQSQAPRKPRGRGRDLRKDKRHRAEARTAYSGPSKSERQVQRFQRQRDGILQTRGLLGSAKASYEELVSRGCCDPVGRCPHCGADGMVLSETKKRSKKDKLFAVEEDARRKSTRQLWRQLFEEVTEWFRGRGEELIHAKLDDQLTEFLREKYFEGKLRSYAVNVIRAVKFEVPAEMGRDSLGRARNAVARWDDTPFLELDTSKVRAAGLQAMGTAAVCNGLGEMLGLEPLLQLRGSSRSMPAAVDSALHRVFKDYFPHVSAEDWRGCKPLRQDLQNFLGQWMVLPGEEDRERGTFPDHPAMRLVIRHSPALFQLEMAGSAAFQMEGSLALLGHDLLRLNLDTVGLWFRPPGSTDVQLLQENNLNQSFGSGSATEIAALGQKLRRFLDPRQAIDAAQLLNPGTVSTLSMLFPDAKYDVALVQDTFQHYDLQAPYALEDTHFLEKIRGSPRDCYLSYTLESNGRICSCHHLLKTQEHLDATRVEFYEAQLREALATGSNARPSALVLDFFNGGQIHAPQADEGDEVRGPGGRRLQKRLRDAVEKGYMDHSVNKHRTWILLDGHHKVEAAVRLHCSLNFLVFAPCAEPYEPLSDGEFSPILAKAATFPHVWPSQSSPIAEWEVARRCSCVAMRLSSSRQLSEAWICRQGCSCFEVEDSGFPPWVYGMVRMMNSAGGNSPSSRSMLMERCRSRFGKESELFTTYRNANMAALPESLNLQLVEDELVAQGYMLRACREVAPDYKNDTSPCLWQSPTPPSQQAIDTYEVWKEGFFYACEQSVARHSDALADELAGRLRSLGREEQNLTHIAEEVCKTAAACGQKNKAEVLPAKEGGIAAGAPKKPGKEKAGKGKAAKKVSHCRLKTFRRCFAACSSSKMAPAVDGVNGTGPPIYLDYNGTTPIDKEVCAAMTTMMSTHWGNPSSSHFYGIQAKKALETARRQCAELIGAEPGSRDIVLDSQLVMAALFWEAVALAPARAAADTKRVTDSINHDEVIASSEEDDEGDEDDDEEDDDDAAKNSSVPLALTQSSSKALSSTSPQSMHALPANFDAISFLAETETAEEAASTAESEAMVAEAAAARSAARLRRAQLRRAAGGSEEDRQIAETSLHAAQTAWQQRAPRARQLTVGAREARSAARKRAAEVSPNLGASSLLRTFGPENCVSTWRDASSGTCFLKTDCEGVQTFNLFDIGFLCENDKEPVEHRFGTNSYARVEVQDTAVACQRCMPTQDKPQTAESLSQEMSAMKQSLAKVSETFVSLKDKASELLR</sequence>
<dbReference type="PANTHER" id="PTHR11601:SF34">
    <property type="entry name" value="CYSTEINE DESULFURASE"/>
    <property type="match status" value="1"/>
</dbReference>
<evidence type="ECO:0000313" key="5">
    <source>
        <dbReference type="EMBL" id="OLQ05081.1"/>
    </source>
</evidence>
<accession>A0A1Q9ECG7</accession>
<feature type="compositionally biased region" description="Low complexity" evidence="3">
    <location>
        <begin position="1444"/>
        <end position="1459"/>
    </location>
</feature>
<comment type="caution">
    <text evidence="5">The sequence shown here is derived from an EMBL/GenBank/DDBJ whole genome shotgun (WGS) entry which is preliminary data.</text>
</comment>
<feature type="compositionally biased region" description="Acidic residues" evidence="3">
    <location>
        <begin position="1417"/>
        <end position="1434"/>
    </location>
</feature>
<gene>
    <name evidence="5" type="primary">SCLY</name>
    <name evidence="5" type="ORF">AK812_SmicGene11776</name>
</gene>
<comment type="similarity">
    <text evidence="2">Belongs to the class-V pyridoxal-phosphate-dependent aminotransferase family. NifS/IscS subfamily.</text>
</comment>
<dbReference type="SUPFAM" id="SSF53383">
    <property type="entry name" value="PLP-dependent transferases"/>
    <property type="match status" value="1"/>
</dbReference>
<reference evidence="5 6" key="1">
    <citation type="submission" date="2016-02" db="EMBL/GenBank/DDBJ databases">
        <title>Genome analysis of coral dinoflagellate symbionts highlights evolutionary adaptations to a symbiotic lifestyle.</title>
        <authorList>
            <person name="Aranda M."/>
            <person name="Li Y."/>
            <person name="Liew Y.J."/>
            <person name="Baumgarten S."/>
            <person name="Simakov O."/>
            <person name="Wilson M."/>
            <person name="Piel J."/>
            <person name="Ashoor H."/>
            <person name="Bougouffa S."/>
            <person name="Bajic V.B."/>
            <person name="Ryu T."/>
            <person name="Ravasi T."/>
            <person name="Bayer T."/>
            <person name="Micklem G."/>
            <person name="Kim H."/>
            <person name="Bhak J."/>
            <person name="Lajeunesse T.C."/>
            <person name="Voolstra C.R."/>
        </authorList>
    </citation>
    <scope>NUCLEOTIDE SEQUENCE [LARGE SCALE GENOMIC DNA]</scope>
    <source>
        <strain evidence="5 6">CCMP2467</strain>
    </source>
</reference>
<feature type="region of interest" description="Disordered" evidence="3">
    <location>
        <begin position="1398"/>
        <end position="1459"/>
    </location>
</feature>
<dbReference type="InterPro" id="IPR015421">
    <property type="entry name" value="PyrdxlP-dep_Trfase_major"/>
</dbReference>
<dbReference type="Proteomes" id="UP000186817">
    <property type="component" value="Unassembled WGS sequence"/>
</dbReference>
<evidence type="ECO:0000256" key="1">
    <source>
        <dbReference type="ARBA" id="ARBA00001933"/>
    </source>
</evidence>
<evidence type="ECO:0000313" key="6">
    <source>
        <dbReference type="Proteomes" id="UP000186817"/>
    </source>
</evidence>
<dbReference type="InterPro" id="IPR000192">
    <property type="entry name" value="Aminotrans_V_dom"/>
</dbReference>
<dbReference type="OrthoDB" id="433870at2759"/>
<keyword evidence="6" id="KW-1185">Reference proteome</keyword>
<feature type="domain" description="Aminotransferase class V" evidence="4">
    <location>
        <begin position="1311"/>
        <end position="1369"/>
    </location>
</feature>
<keyword evidence="5" id="KW-0456">Lyase</keyword>
<dbReference type="Gene3D" id="1.10.260.50">
    <property type="match status" value="1"/>
</dbReference>
<dbReference type="GO" id="GO:0016829">
    <property type="term" value="F:lyase activity"/>
    <property type="evidence" value="ECO:0007669"/>
    <property type="project" value="UniProtKB-KW"/>
</dbReference>
<evidence type="ECO:0000256" key="3">
    <source>
        <dbReference type="SAM" id="MobiDB-lite"/>
    </source>
</evidence>
<evidence type="ECO:0000256" key="2">
    <source>
        <dbReference type="ARBA" id="ARBA00006490"/>
    </source>
</evidence>
<dbReference type="InterPro" id="IPR015422">
    <property type="entry name" value="PyrdxlP-dep_Trfase_small"/>
</dbReference>
<dbReference type="PANTHER" id="PTHR11601">
    <property type="entry name" value="CYSTEINE DESULFURYLASE FAMILY MEMBER"/>
    <property type="match status" value="1"/>
</dbReference>